<name>A0A9D1J7G6_9BACT</name>
<evidence type="ECO:0000256" key="1">
    <source>
        <dbReference type="ARBA" id="ARBA00008950"/>
    </source>
</evidence>
<dbReference type="InterPro" id="IPR024654">
    <property type="entry name" value="Calcineurin-like_PHP_lpxH"/>
</dbReference>
<comment type="similarity">
    <text evidence="1">Belongs to the metallophosphoesterase superfamily. YfcE family.</text>
</comment>
<reference evidence="3" key="1">
    <citation type="submission" date="2020-10" db="EMBL/GenBank/DDBJ databases">
        <authorList>
            <person name="Gilroy R."/>
        </authorList>
    </citation>
    <scope>NUCLEOTIDE SEQUENCE</scope>
    <source>
        <strain evidence="3">CHK121-14286</strain>
    </source>
</reference>
<dbReference type="Pfam" id="PF12850">
    <property type="entry name" value="Metallophos_2"/>
    <property type="match status" value="1"/>
</dbReference>
<sequence>MKIVVFADLHGNITAAERAVQLSFDEKADKTVFCGDIFGVWGSAQEIAEKLQQVCGIAYFVRGNNDFSCYDGYIAGGLEEYAVMYHFGRTLFFHTATGTTEGVFRLC</sequence>
<dbReference type="Proteomes" id="UP000824200">
    <property type="component" value="Unassembled WGS sequence"/>
</dbReference>
<evidence type="ECO:0000313" key="4">
    <source>
        <dbReference type="Proteomes" id="UP000824200"/>
    </source>
</evidence>
<evidence type="ECO:0000259" key="2">
    <source>
        <dbReference type="Pfam" id="PF12850"/>
    </source>
</evidence>
<dbReference type="AlphaFoldDB" id="A0A9D1J7G6"/>
<reference evidence="3" key="2">
    <citation type="journal article" date="2021" name="PeerJ">
        <title>Extensive microbial diversity within the chicken gut microbiome revealed by metagenomics and culture.</title>
        <authorList>
            <person name="Gilroy R."/>
            <person name="Ravi A."/>
            <person name="Getino M."/>
            <person name="Pursley I."/>
            <person name="Horton D.L."/>
            <person name="Alikhan N.F."/>
            <person name="Baker D."/>
            <person name="Gharbi K."/>
            <person name="Hall N."/>
            <person name="Watson M."/>
            <person name="Adriaenssens E.M."/>
            <person name="Foster-Nyarko E."/>
            <person name="Jarju S."/>
            <person name="Secka A."/>
            <person name="Antonio M."/>
            <person name="Oren A."/>
            <person name="Chaudhuri R.R."/>
            <person name="La Ragione R."/>
            <person name="Hildebrand F."/>
            <person name="Pallen M.J."/>
        </authorList>
    </citation>
    <scope>NUCLEOTIDE SEQUENCE</scope>
    <source>
        <strain evidence="3">CHK121-14286</strain>
    </source>
</reference>
<dbReference type="EMBL" id="DVHL01000006">
    <property type="protein sequence ID" value="HIR65363.1"/>
    <property type="molecule type" value="Genomic_DNA"/>
</dbReference>
<dbReference type="Gene3D" id="3.60.21.10">
    <property type="match status" value="1"/>
</dbReference>
<organism evidence="3 4">
    <name type="scientific">Candidatus Fimimonas gallinarum</name>
    <dbReference type="NCBI Taxonomy" id="2840821"/>
    <lineage>
        <taxon>Bacteria</taxon>
        <taxon>Pseudomonadati</taxon>
        <taxon>Myxococcota</taxon>
        <taxon>Myxococcia</taxon>
        <taxon>Myxococcales</taxon>
        <taxon>Cystobacterineae</taxon>
        <taxon>Myxococcaceae</taxon>
        <taxon>Myxococcaceae incertae sedis</taxon>
        <taxon>Candidatus Fimimonas</taxon>
    </lineage>
</organism>
<gene>
    <name evidence="3" type="ORF">IAC95_00510</name>
</gene>
<proteinExistence type="inferred from homology"/>
<dbReference type="InterPro" id="IPR029052">
    <property type="entry name" value="Metallo-depent_PP-like"/>
</dbReference>
<accession>A0A9D1J7G6</accession>
<comment type="caution">
    <text evidence="3">The sequence shown here is derived from an EMBL/GenBank/DDBJ whole genome shotgun (WGS) entry which is preliminary data.</text>
</comment>
<feature type="domain" description="Calcineurin-like phosphoesterase" evidence="2">
    <location>
        <begin position="1"/>
        <end position="92"/>
    </location>
</feature>
<dbReference type="SUPFAM" id="SSF56300">
    <property type="entry name" value="Metallo-dependent phosphatases"/>
    <property type="match status" value="1"/>
</dbReference>
<evidence type="ECO:0000313" key="3">
    <source>
        <dbReference type="EMBL" id="HIR65363.1"/>
    </source>
</evidence>
<protein>
    <submittedName>
        <fullName evidence="3">Metallophosphoesterase family protein</fullName>
    </submittedName>
</protein>